<keyword evidence="4" id="KW-1185">Reference proteome</keyword>
<keyword evidence="1" id="KW-0812">Transmembrane</keyword>
<feature type="transmembrane region" description="Helical" evidence="1">
    <location>
        <begin position="154"/>
        <end position="171"/>
    </location>
</feature>
<organism evidence="3 4">
    <name type="scientific">Mesorhizobium marinum</name>
    <dbReference type="NCBI Taxonomy" id="3228790"/>
    <lineage>
        <taxon>Bacteria</taxon>
        <taxon>Pseudomonadati</taxon>
        <taxon>Pseudomonadota</taxon>
        <taxon>Alphaproteobacteria</taxon>
        <taxon>Hyphomicrobiales</taxon>
        <taxon>Phyllobacteriaceae</taxon>
        <taxon>Mesorhizobium</taxon>
    </lineage>
</organism>
<gene>
    <name evidence="3" type="ORF">ABUE31_21315</name>
</gene>
<name>A0ABV3R7L3_9HYPH</name>
<dbReference type="PANTHER" id="PTHR22911:SF135">
    <property type="entry name" value="BLR4310 PROTEIN"/>
    <property type="match status" value="1"/>
</dbReference>
<dbReference type="InterPro" id="IPR000620">
    <property type="entry name" value="EamA_dom"/>
</dbReference>
<feature type="transmembrane region" description="Helical" evidence="1">
    <location>
        <begin position="213"/>
        <end position="232"/>
    </location>
</feature>
<keyword evidence="1" id="KW-1133">Transmembrane helix</keyword>
<evidence type="ECO:0000313" key="4">
    <source>
        <dbReference type="Proteomes" id="UP001556196"/>
    </source>
</evidence>
<feature type="transmembrane region" description="Helical" evidence="1">
    <location>
        <begin position="78"/>
        <end position="98"/>
    </location>
</feature>
<dbReference type="RefSeq" id="WP_367725768.1">
    <property type="nucleotide sequence ID" value="NZ_JBFOCI010000009.1"/>
</dbReference>
<protein>
    <submittedName>
        <fullName evidence="3">DMT family transporter</fullName>
    </submittedName>
</protein>
<dbReference type="SUPFAM" id="SSF103481">
    <property type="entry name" value="Multidrug resistance efflux transporter EmrE"/>
    <property type="match status" value="2"/>
</dbReference>
<feature type="domain" description="EamA" evidence="2">
    <location>
        <begin position="154"/>
        <end position="281"/>
    </location>
</feature>
<feature type="transmembrane region" description="Helical" evidence="1">
    <location>
        <begin position="265"/>
        <end position="282"/>
    </location>
</feature>
<feature type="transmembrane region" description="Helical" evidence="1">
    <location>
        <begin position="183"/>
        <end position="201"/>
    </location>
</feature>
<comment type="caution">
    <text evidence="3">The sequence shown here is derived from an EMBL/GenBank/DDBJ whole genome shotgun (WGS) entry which is preliminary data.</text>
</comment>
<evidence type="ECO:0000313" key="3">
    <source>
        <dbReference type="EMBL" id="MEW9808537.1"/>
    </source>
</evidence>
<dbReference type="Gene3D" id="1.10.3730.20">
    <property type="match status" value="1"/>
</dbReference>
<feature type="transmembrane region" description="Helical" evidence="1">
    <location>
        <begin position="104"/>
        <end position="122"/>
    </location>
</feature>
<proteinExistence type="predicted"/>
<reference evidence="3 4" key="1">
    <citation type="submission" date="2024-06" db="EMBL/GenBank/DDBJ databases">
        <authorList>
            <person name="Tuo L."/>
        </authorList>
    </citation>
    <scope>NUCLEOTIDE SEQUENCE [LARGE SCALE GENOMIC DNA]</scope>
    <source>
        <strain evidence="3 4">ZMM04-5</strain>
    </source>
</reference>
<keyword evidence="1" id="KW-0472">Membrane</keyword>
<feature type="transmembrane region" description="Helical" evidence="1">
    <location>
        <begin position="239"/>
        <end position="259"/>
    </location>
</feature>
<evidence type="ECO:0000259" key="2">
    <source>
        <dbReference type="Pfam" id="PF00892"/>
    </source>
</evidence>
<feature type="transmembrane region" description="Helical" evidence="1">
    <location>
        <begin position="34"/>
        <end position="57"/>
    </location>
</feature>
<dbReference type="Pfam" id="PF00892">
    <property type="entry name" value="EamA"/>
    <property type="match status" value="2"/>
</dbReference>
<sequence length="301" mass="32519">MTFLRNPRNQVLLGILLMLGGDFMFSLNDAMGKWLVVTLSVGQVVFVRSIGAFLVLGPMIAHQGPRALLVMDRPWLQFTRAMLAAVETVLFYAAVYYLPLADVMSFYMAGPIYVAALSHLLLGEPVGWRRWAAILVGFCGVLVMLQPTGSFSLASFYALAGSVAFGLIIILGRMLRGTSDTTLVTWQTIGTLIVGGLLMIGNWKTPDAVEWSGMLLLGVVACLAHLMIVRALKLAPAALLAPMHYTMLLWAVAFGWAFFGDVPGPRILAGAAIVVLAGLFIFHRQKVVATVAPEDIPKGVN</sequence>
<evidence type="ECO:0000256" key="1">
    <source>
        <dbReference type="SAM" id="Phobius"/>
    </source>
</evidence>
<dbReference type="Proteomes" id="UP001556196">
    <property type="component" value="Unassembled WGS sequence"/>
</dbReference>
<feature type="transmembrane region" description="Helical" evidence="1">
    <location>
        <begin position="12"/>
        <end position="28"/>
    </location>
</feature>
<accession>A0ABV3R7L3</accession>
<dbReference type="EMBL" id="JBFOCI010000009">
    <property type="protein sequence ID" value="MEW9808537.1"/>
    <property type="molecule type" value="Genomic_DNA"/>
</dbReference>
<feature type="domain" description="EamA" evidence="2">
    <location>
        <begin position="13"/>
        <end position="145"/>
    </location>
</feature>
<dbReference type="InterPro" id="IPR037185">
    <property type="entry name" value="EmrE-like"/>
</dbReference>
<dbReference type="PANTHER" id="PTHR22911">
    <property type="entry name" value="ACYL-MALONYL CONDENSING ENZYME-RELATED"/>
    <property type="match status" value="1"/>
</dbReference>